<gene>
    <name evidence="3" type="ORF">ET33_12020</name>
</gene>
<reference evidence="3 4" key="1">
    <citation type="submission" date="2014-06" db="EMBL/GenBank/DDBJ databases">
        <title>Draft genome sequence of Paenibacillus sp. MSt1.</title>
        <authorList>
            <person name="Aw Y.K."/>
            <person name="Ong K.S."/>
            <person name="Gan H.M."/>
            <person name="Lee S.M."/>
        </authorList>
    </citation>
    <scope>NUCLEOTIDE SEQUENCE [LARGE SCALE GENOMIC DNA]</scope>
    <source>
        <strain evidence="3 4">MSt1</strain>
    </source>
</reference>
<dbReference type="PANTHER" id="PTHR46558:SF11">
    <property type="entry name" value="HTH-TYPE TRANSCRIPTIONAL REGULATOR XRE"/>
    <property type="match status" value="1"/>
</dbReference>
<dbReference type="CDD" id="cd00093">
    <property type="entry name" value="HTH_XRE"/>
    <property type="match status" value="1"/>
</dbReference>
<proteinExistence type="predicted"/>
<dbReference type="AlphaFoldDB" id="A0A081NZW4"/>
<protein>
    <submittedName>
        <fullName evidence="3">XRE family transcriptional regulator</fullName>
    </submittedName>
</protein>
<dbReference type="PROSITE" id="PS50943">
    <property type="entry name" value="HTH_CROC1"/>
    <property type="match status" value="1"/>
</dbReference>
<dbReference type="Gene3D" id="1.10.260.40">
    <property type="entry name" value="lambda repressor-like DNA-binding domains"/>
    <property type="match status" value="1"/>
</dbReference>
<dbReference type="Pfam" id="PF01381">
    <property type="entry name" value="HTH_3"/>
    <property type="match status" value="1"/>
</dbReference>
<dbReference type="SUPFAM" id="SSF47413">
    <property type="entry name" value="lambda repressor-like DNA-binding domains"/>
    <property type="match status" value="1"/>
</dbReference>
<dbReference type="InterPro" id="IPR001387">
    <property type="entry name" value="Cro/C1-type_HTH"/>
</dbReference>
<comment type="caution">
    <text evidence="3">The sequence shown here is derived from an EMBL/GenBank/DDBJ whole genome shotgun (WGS) entry which is preliminary data.</text>
</comment>
<feature type="domain" description="HTH cro/C1-type" evidence="2">
    <location>
        <begin position="7"/>
        <end position="61"/>
    </location>
</feature>
<dbReference type="Proteomes" id="UP000028123">
    <property type="component" value="Unassembled WGS sequence"/>
</dbReference>
<accession>A0A081NZW4</accession>
<keyword evidence="4" id="KW-1185">Reference proteome</keyword>
<dbReference type="RefSeq" id="WP_036687066.1">
    <property type="nucleotide sequence ID" value="NZ_FYEP01000005.1"/>
</dbReference>
<organism evidence="3 4">
    <name type="scientific">Paenibacillus tyrfis</name>
    <dbReference type="NCBI Taxonomy" id="1501230"/>
    <lineage>
        <taxon>Bacteria</taxon>
        <taxon>Bacillati</taxon>
        <taxon>Bacillota</taxon>
        <taxon>Bacilli</taxon>
        <taxon>Bacillales</taxon>
        <taxon>Paenibacillaceae</taxon>
        <taxon>Paenibacillus</taxon>
    </lineage>
</organism>
<dbReference type="PANTHER" id="PTHR46558">
    <property type="entry name" value="TRACRIPTIONAL REGULATORY PROTEIN-RELATED-RELATED"/>
    <property type="match status" value="1"/>
</dbReference>
<evidence type="ECO:0000259" key="2">
    <source>
        <dbReference type="PROSITE" id="PS50943"/>
    </source>
</evidence>
<evidence type="ECO:0000313" key="3">
    <source>
        <dbReference type="EMBL" id="KEQ23987.1"/>
    </source>
</evidence>
<sequence length="121" mass="14528">MQYDTRIAALRDKSGFTQEELADLLGISRASLSHYEKNRRKPDFQTLTRLADFFKVTIDYLIGRPPQWFFQTEIREFVDWNQLDNEEMFRLFDLRWDGHLLTEAETKKMIDLALQPRVLKQ</sequence>
<dbReference type="GO" id="GO:0003677">
    <property type="term" value="F:DNA binding"/>
    <property type="evidence" value="ECO:0007669"/>
    <property type="project" value="UniProtKB-KW"/>
</dbReference>
<name>A0A081NZW4_9BACL</name>
<evidence type="ECO:0000313" key="4">
    <source>
        <dbReference type="Proteomes" id="UP000028123"/>
    </source>
</evidence>
<dbReference type="OrthoDB" id="8115576at2"/>
<keyword evidence="1" id="KW-0238">DNA-binding</keyword>
<dbReference type="eggNOG" id="COG1396">
    <property type="taxonomic scope" value="Bacteria"/>
</dbReference>
<dbReference type="SMART" id="SM00530">
    <property type="entry name" value="HTH_XRE"/>
    <property type="match status" value="1"/>
</dbReference>
<evidence type="ECO:0000256" key="1">
    <source>
        <dbReference type="ARBA" id="ARBA00023125"/>
    </source>
</evidence>
<dbReference type="EMBL" id="JNVM01000018">
    <property type="protein sequence ID" value="KEQ23987.1"/>
    <property type="molecule type" value="Genomic_DNA"/>
</dbReference>
<dbReference type="InterPro" id="IPR010982">
    <property type="entry name" value="Lambda_DNA-bd_dom_sf"/>
</dbReference>